<dbReference type="Pfam" id="PF25068">
    <property type="entry name" value="ARM_TT21_4th"/>
    <property type="match status" value="1"/>
</dbReference>
<evidence type="ECO:0000256" key="2">
    <source>
        <dbReference type="ARBA" id="ARBA00022803"/>
    </source>
</evidence>
<evidence type="ECO:0000313" key="5">
    <source>
        <dbReference type="Proteomes" id="UP000594220"/>
    </source>
</evidence>
<feature type="domain" description="Tetratricopeptide repeat protein 21A/21B fourth ARM" evidence="3">
    <location>
        <begin position="387"/>
        <end position="492"/>
    </location>
</feature>
<dbReference type="InterPro" id="IPR011990">
    <property type="entry name" value="TPR-like_helical_dom_sf"/>
</dbReference>
<dbReference type="Ensembl" id="ENSCPRT00005021115.1">
    <property type="protein sequence ID" value="ENSCPRP00005018042.1"/>
    <property type="gene ID" value="ENSCPRG00005012574.1"/>
</dbReference>
<dbReference type="Proteomes" id="UP000594220">
    <property type="component" value="Unplaced"/>
</dbReference>
<keyword evidence="2" id="KW-0802">TPR repeat</keyword>
<evidence type="ECO:0000256" key="1">
    <source>
        <dbReference type="ARBA" id="ARBA00022737"/>
    </source>
</evidence>
<dbReference type="SMART" id="SM00028">
    <property type="entry name" value="TPR"/>
    <property type="match status" value="5"/>
</dbReference>
<keyword evidence="5" id="KW-1185">Reference proteome</keyword>
<dbReference type="OMA" id="AQHHIFY"/>
<dbReference type="SUPFAM" id="SSF81901">
    <property type="entry name" value="HCP-like"/>
    <property type="match status" value="1"/>
</dbReference>
<dbReference type="PANTHER" id="PTHR44874:SF1">
    <property type="entry name" value="TETRATRICOPEPTIDE REPEAT PROTEIN 34"/>
    <property type="match status" value="1"/>
</dbReference>
<sequence length="554" mass="61857">MLQKKQHPTSNSAHAQKKGAQLNGFLTKEGDASGVHQLASLLVELDSCDEASQILCADTLYQMDRVEEAHKILLVALSRNPQSSPILARLVLLQLKKGFLYDSNQLLKKVIKIGDTSCLLPIMDIFKDEDRKLMQTHCHSRAISILKNKQGESYIKGAVAYLSFAIIAAGGYAEDSLLTRARCYGHLGQKKTAIFDFNAILKEDPGNAQALSGRGFIYLALNQQKEAVQDLISALRTDAGVVIPAILSLKPEAQVLITEWLLEYCRRALTDLPKEQTLKDLIVIGGSLIKIKKEDSRCHILYTDILMADGKCEEALAHLQKAFGQTVTDESANARLTMLQLKRRTIPRAAHTLSVLAQKDHRDLGFLLRLLEPKQRQSLSQASAQEGNALMKTQQYEKALGYYSLAILTSNSHPRYLRQRAACLMQLKEYGKALQDMDQVIQKHESNSLKTRVEDHCSKGHLLLLTSEEEAAVQQYIEALQLGQSLALRSITNGPGRETLAKAFHRIAQHHLERHHYAGAWKTTAYGLLIDKDDTELKKLKTRIKREDSGCSVH</sequence>
<reference evidence="4" key="2">
    <citation type="submission" date="2025-09" db="UniProtKB">
        <authorList>
            <consortium name="Ensembl"/>
        </authorList>
    </citation>
    <scope>IDENTIFICATION</scope>
</reference>
<keyword evidence="1" id="KW-0677">Repeat</keyword>
<dbReference type="PANTHER" id="PTHR44874">
    <property type="entry name" value="TETRATRICOPEPTIDE REPEAT PROTEIN 34"/>
    <property type="match status" value="1"/>
</dbReference>
<organism evidence="4 5">
    <name type="scientific">Crocodylus porosus</name>
    <name type="common">Saltwater crocodile</name>
    <name type="synonym">Estuarine crocodile</name>
    <dbReference type="NCBI Taxonomy" id="8502"/>
    <lineage>
        <taxon>Eukaryota</taxon>
        <taxon>Metazoa</taxon>
        <taxon>Chordata</taxon>
        <taxon>Craniata</taxon>
        <taxon>Vertebrata</taxon>
        <taxon>Euteleostomi</taxon>
        <taxon>Archelosauria</taxon>
        <taxon>Archosauria</taxon>
        <taxon>Crocodylia</taxon>
        <taxon>Longirostres</taxon>
        <taxon>Crocodylidae</taxon>
        <taxon>Crocodylus</taxon>
    </lineage>
</organism>
<dbReference type="GeneTree" id="ENSGT00390000003047"/>
<evidence type="ECO:0000259" key="3">
    <source>
        <dbReference type="Pfam" id="PF25068"/>
    </source>
</evidence>
<dbReference type="InterPro" id="IPR042161">
    <property type="entry name" value="TTC34"/>
</dbReference>
<dbReference type="InterPro" id="IPR019734">
    <property type="entry name" value="TPR_rpt"/>
</dbReference>
<name>A0A7M4F377_CROPO</name>
<dbReference type="Gene3D" id="1.25.40.10">
    <property type="entry name" value="Tetratricopeptide repeat domain"/>
    <property type="match status" value="2"/>
</dbReference>
<reference evidence="4" key="1">
    <citation type="submission" date="2025-08" db="UniProtKB">
        <authorList>
            <consortium name="Ensembl"/>
        </authorList>
    </citation>
    <scope>IDENTIFICATION</scope>
</reference>
<protein>
    <submittedName>
        <fullName evidence="4">Tetratricopeptide repeat domain 34</fullName>
    </submittedName>
</protein>
<dbReference type="AlphaFoldDB" id="A0A7M4F377"/>
<dbReference type="InterPro" id="IPR056836">
    <property type="entry name" value="ARM_TT21_4th"/>
</dbReference>
<dbReference type="Pfam" id="PF13174">
    <property type="entry name" value="TPR_6"/>
    <property type="match status" value="1"/>
</dbReference>
<proteinExistence type="predicted"/>
<accession>A0A7M4F377</accession>
<dbReference type="SUPFAM" id="SSF48452">
    <property type="entry name" value="TPR-like"/>
    <property type="match status" value="1"/>
</dbReference>
<evidence type="ECO:0000313" key="4">
    <source>
        <dbReference type="Ensembl" id="ENSCPRP00005018042.1"/>
    </source>
</evidence>
<gene>
    <name evidence="4" type="primary">TTC34</name>
</gene>